<evidence type="ECO:0000259" key="2">
    <source>
        <dbReference type="Pfam" id="PF19189"/>
    </source>
</evidence>
<reference evidence="3" key="1">
    <citation type="journal article" date="2021" name="IMA Fungus">
        <title>Genomic characterization of three marine fungi, including Emericellopsis atlantica sp. nov. with signatures of a generalist lifestyle and marine biomass degradation.</title>
        <authorList>
            <person name="Hagestad O.C."/>
            <person name="Hou L."/>
            <person name="Andersen J.H."/>
            <person name="Hansen E.H."/>
            <person name="Altermark B."/>
            <person name="Li C."/>
            <person name="Kuhnert E."/>
            <person name="Cox R.J."/>
            <person name="Crous P.W."/>
            <person name="Spatafora J.W."/>
            <person name="Lail K."/>
            <person name="Amirebrahimi M."/>
            <person name="Lipzen A."/>
            <person name="Pangilinan J."/>
            <person name="Andreopoulos W."/>
            <person name="Hayes R.D."/>
            <person name="Ng V."/>
            <person name="Grigoriev I.V."/>
            <person name="Jackson S.A."/>
            <person name="Sutton T.D.S."/>
            <person name="Dobson A.D.W."/>
            <person name="Rama T."/>
        </authorList>
    </citation>
    <scope>NUCLEOTIDE SEQUENCE</scope>
    <source>
        <strain evidence="3">TRa018bII</strain>
    </source>
</reference>
<dbReference type="Proteomes" id="UP000824998">
    <property type="component" value="Unassembled WGS sequence"/>
</dbReference>
<comment type="caution">
    <text evidence="3">The sequence shown here is derived from an EMBL/GenBank/DDBJ whole genome shotgun (WGS) entry which is preliminary data.</text>
</comment>
<protein>
    <recommendedName>
        <fullName evidence="2">Mtf2-like C-terminal domain-containing protein</fullName>
    </recommendedName>
</protein>
<dbReference type="PANTHER" id="PTHR39468:SF1">
    <property type="entry name" value="MTF2-LIKE C-TERMINAL DOMAIN-CONTAINING PROTEIN"/>
    <property type="match status" value="1"/>
</dbReference>
<feature type="region of interest" description="Disordered" evidence="1">
    <location>
        <begin position="61"/>
        <end position="113"/>
    </location>
</feature>
<dbReference type="InterPro" id="IPR040009">
    <property type="entry name" value="Mtf2/C5D6.12-like"/>
</dbReference>
<evidence type="ECO:0000313" key="3">
    <source>
        <dbReference type="EMBL" id="KAG9232355.1"/>
    </source>
</evidence>
<dbReference type="AlphaFoldDB" id="A0A9P7YFZ9"/>
<keyword evidence="4" id="KW-1185">Reference proteome</keyword>
<feature type="region of interest" description="Disordered" evidence="1">
    <location>
        <begin position="131"/>
        <end position="153"/>
    </location>
</feature>
<feature type="compositionally biased region" description="Basic and acidic residues" evidence="1">
    <location>
        <begin position="323"/>
        <end position="332"/>
    </location>
</feature>
<dbReference type="EMBL" id="MU251553">
    <property type="protein sequence ID" value="KAG9232355.1"/>
    <property type="molecule type" value="Genomic_DNA"/>
</dbReference>
<organism evidence="3 4">
    <name type="scientific">Amylocarpus encephaloides</name>
    <dbReference type="NCBI Taxonomy" id="45428"/>
    <lineage>
        <taxon>Eukaryota</taxon>
        <taxon>Fungi</taxon>
        <taxon>Dikarya</taxon>
        <taxon>Ascomycota</taxon>
        <taxon>Pezizomycotina</taxon>
        <taxon>Leotiomycetes</taxon>
        <taxon>Helotiales</taxon>
        <taxon>Helotiales incertae sedis</taxon>
        <taxon>Amylocarpus</taxon>
    </lineage>
</organism>
<proteinExistence type="predicted"/>
<dbReference type="InterPro" id="IPR043837">
    <property type="entry name" value="Mtf2-like_C"/>
</dbReference>
<feature type="compositionally biased region" description="Polar residues" evidence="1">
    <location>
        <begin position="66"/>
        <end position="82"/>
    </location>
</feature>
<dbReference type="OrthoDB" id="2444174at2759"/>
<sequence length="506" mass="57378">MASRATFDAVSTISALSPTMMPFLYQTRTLASLSTSARMARSLPRYATLLRREFYGSLRLPERQDGSYSQPHRRTPPSSSQDDIPFESAKATSSGPLGRHRSGSNWERMQLNEFGEVDDGILENREAEHFMEEEDDDQEIGPHSMNLRGPRESTITETERRAFQNIFSEMFSQSQGPAKTDAPPAPDNAKTKLNNILAEAMSSAKLIRASTREEKEIVVSRYPPALRASIAKAIGLTENEDEAESWFEEEQEPELGHDALEALREPERLRVEALMKDADTDAELWDIMEKEVFSLVSKLGLLEDPFFSGPPTKSKSRKSKTQKNQERKPKAKISEEGVARFGKVVVDATTGAEVSALTIYGPLYPSYLLLGIRLLDRSFARPSPLALSVLPKIKSLGAISHVLGASTQLYNEVMRVYFHRYEDFRAISQMLNEMERSAVELDEETLQILYDIMKLRRRVRIGKRGPVLQEMWYVMPQFTTANFRMWVDKITAILLEKGRHKNDVLY</sequence>
<gene>
    <name evidence="3" type="ORF">BJ875DRAFT_467096</name>
</gene>
<feature type="region of interest" description="Disordered" evidence="1">
    <location>
        <begin position="308"/>
        <end position="332"/>
    </location>
</feature>
<dbReference type="PANTHER" id="PTHR39468">
    <property type="entry name" value="CHROMOSOME 7, WHOLE GENOME SHOTGUN SEQUENCE"/>
    <property type="match status" value="1"/>
</dbReference>
<evidence type="ECO:0000256" key="1">
    <source>
        <dbReference type="SAM" id="MobiDB-lite"/>
    </source>
</evidence>
<feature type="domain" description="Mtf2-like C-terminal" evidence="2">
    <location>
        <begin position="272"/>
        <end position="458"/>
    </location>
</feature>
<name>A0A9P7YFZ9_9HELO</name>
<evidence type="ECO:0000313" key="4">
    <source>
        <dbReference type="Proteomes" id="UP000824998"/>
    </source>
</evidence>
<accession>A0A9P7YFZ9</accession>
<dbReference type="GO" id="GO:0005739">
    <property type="term" value="C:mitochondrion"/>
    <property type="evidence" value="ECO:0007669"/>
    <property type="project" value="InterPro"/>
</dbReference>
<dbReference type="Pfam" id="PF19189">
    <property type="entry name" value="Mtf2"/>
    <property type="match status" value="1"/>
</dbReference>